<name>A0ABM7LM23_9ACTN</name>
<dbReference type="InterPro" id="IPR050922">
    <property type="entry name" value="LytR/CpsA/Psr_CW_biosynth"/>
</dbReference>
<dbReference type="Pfam" id="PF03816">
    <property type="entry name" value="LytR_cpsA_psr"/>
    <property type="match status" value="1"/>
</dbReference>
<feature type="region of interest" description="Disordered" evidence="2">
    <location>
        <begin position="180"/>
        <end position="199"/>
    </location>
</feature>
<keyword evidence="6" id="KW-1185">Reference proteome</keyword>
<evidence type="ECO:0000256" key="1">
    <source>
        <dbReference type="ARBA" id="ARBA00006068"/>
    </source>
</evidence>
<dbReference type="Gene3D" id="3.40.630.190">
    <property type="entry name" value="LCP protein"/>
    <property type="match status" value="1"/>
</dbReference>
<dbReference type="InterPro" id="IPR004474">
    <property type="entry name" value="LytR_CpsA_psr"/>
</dbReference>
<evidence type="ECO:0000313" key="6">
    <source>
        <dbReference type="Proteomes" id="UP000676967"/>
    </source>
</evidence>
<dbReference type="PANTHER" id="PTHR33392">
    <property type="entry name" value="POLYISOPRENYL-TEICHOIC ACID--PEPTIDOGLYCAN TEICHOIC ACID TRANSFERASE TAGU"/>
    <property type="match status" value="1"/>
</dbReference>
<accession>A0ABM7LM23</accession>
<comment type="similarity">
    <text evidence="1">Belongs to the LytR/CpsA/Psr (LCP) family.</text>
</comment>
<dbReference type="PANTHER" id="PTHR33392:SF6">
    <property type="entry name" value="POLYISOPRENYL-TEICHOIC ACID--PEPTIDOGLYCAN TEICHOIC ACID TRANSFERASE TAGU"/>
    <property type="match status" value="1"/>
</dbReference>
<proteinExistence type="inferred from homology"/>
<dbReference type="RefSeq" id="WP_189331113.1">
    <property type="nucleotide sequence ID" value="NZ_AP023356.1"/>
</dbReference>
<keyword evidence="3" id="KW-0732">Signal</keyword>
<gene>
    <name evidence="5" type="ORF">Aiant_09520</name>
</gene>
<feature type="chain" id="PRO_5047355245" description="Cell envelope-related transcriptional attenuator domain-containing protein" evidence="3">
    <location>
        <begin position="31"/>
        <end position="356"/>
    </location>
</feature>
<dbReference type="Proteomes" id="UP000676967">
    <property type="component" value="Chromosome"/>
</dbReference>
<sequence>MGRIAKRRAPFWARLGVAAGSLLLAPALIAGQAAPGFSSPAAAGTIAGPLNLLLVGIDPRNDHTAPLADSIVVAHIPADRHGIFLFSIPRDLVVTIPAFAKSGTPAQRSKINAAMGLGSRLGGDRYSAAQGFELLAQTVGNVTGIRKFDAGAVLNFGGFTKMVEAVGGLSMPIDQTVVSEHRKPDGTPRDRLPECPGHDNCHRPYVGPQKVYPKSDKPVHLQPWQALDFVRQRYGLPRSDYDRQRHQRQFLKALAKKLKRTVLSTPDGLFRTTTAIGDSLTFIGGGHSLAEWAASLRDMHLNAMTGLGLPGGPLFENGLYRGEQLPARVTPFFTAVATDRIPQYLLANPGVVTVDG</sequence>
<feature type="domain" description="Cell envelope-related transcriptional attenuator" evidence="4">
    <location>
        <begin position="68"/>
        <end position="259"/>
    </location>
</feature>
<dbReference type="EMBL" id="AP023356">
    <property type="protein sequence ID" value="BCJ40295.1"/>
    <property type="molecule type" value="Genomic_DNA"/>
</dbReference>
<reference evidence="5 6" key="1">
    <citation type="submission" date="2020-08" db="EMBL/GenBank/DDBJ databases">
        <title>Whole genome shotgun sequence of Actinoplanes ianthinogenes NBRC 13996.</title>
        <authorList>
            <person name="Komaki H."/>
            <person name="Tamura T."/>
        </authorList>
    </citation>
    <scope>NUCLEOTIDE SEQUENCE [LARGE SCALE GENOMIC DNA]</scope>
    <source>
        <strain evidence="5 6">NBRC 13996</strain>
    </source>
</reference>
<feature type="signal peptide" evidence="3">
    <location>
        <begin position="1"/>
        <end position="30"/>
    </location>
</feature>
<evidence type="ECO:0000313" key="5">
    <source>
        <dbReference type="EMBL" id="BCJ40295.1"/>
    </source>
</evidence>
<organism evidence="5 6">
    <name type="scientific">Actinoplanes ianthinogenes</name>
    <dbReference type="NCBI Taxonomy" id="122358"/>
    <lineage>
        <taxon>Bacteria</taxon>
        <taxon>Bacillati</taxon>
        <taxon>Actinomycetota</taxon>
        <taxon>Actinomycetes</taxon>
        <taxon>Micromonosporales</taxon>
        <taxon>Micromonosporaceae</taxon>
        <taxon>Actinoplanes</taxon>
    </lineage>
</organism>
<evidence type="ECO:0000259" key="4">
    <source>
        <dbReference type="Pfam" id="PF03816"/>
    </source>
</evidence>
<evidence type="ECO:0000256" key="2">
    <source>
        <dbReference type="SAM" id="MobiDB-lite"/>
    </source>
</evidence>
<protein>
    <recommendedName>
        <fullName evidence="4">Cell envelope-related transcriptional attenuator domain-containing protein</fullName>
    </recommendedName>
</protein>
<evidence type="ECO:0000256" key="3">
    <source>
        <dbReference type="SAM" id="SignalP"/>
    </source>
</evidence>